<dbReference type="Proteomes" id="UP000663842">
    <property type="component" value="Unassembled WGS sequence"/>
</dbReference>
<gene>
    <name evidence="2" type="ORF">UXM345_LOCUS37746</name>
</gene>
<dbReference type="GO" id="GO:0003824">
    <property type="term" value="F:catalytic activity"/>
    <property type="evidence" value="ECO:0007669"/>
    <property type="project" value="InterPro"/>
</dbReference>
<feature type="non-terminal residue" evidence="2">
    <location>
        <position position="1"/>
    </location>
</feature>
<dbReference type="EMBL" id="CAJOBF010021845">
    <property type="protein sequence ID" value="CAF4388838.1"/>
    <property type="molecule type" value="Genomic_DNA"/>
</dbReference>
<organism evidence="2 3">
    <name type="scientific">Rotaria magnacalcarata</name>
    <dbReference type="NCBI Taxonomy" id="392030"/>
    <lineage>
        <taxon>Eukaryota</taxon>
        <taxon>Metazoa</taxon>
        <taxon>Spiralia</taxon>
        <taxon>Gnathifera</taxon>
        <taxon>Rotifera</taxon>
        <taxon>Eurotatoria</taxon>
        <taxon>Bdelloidea</taxon>
        <taxon>Philodinida</taxon>
        <taxon>Philodinidae</taxon>
        <taxon>Rotaria</taxon>
    </lineage>
</organism>
<reference evidence="2" key="1">
    <citation type="submission" date="2021-02" db="EMBL/GenBank/DDBJ databases">
        <authorList>
            <person name="Nowell W R."/>
        </authorList>
    </citation>
    <scope>NUCLEOTIDE SEQUENCE</scope>
</reference>
<dbReference type="AlphaFoldDB" id="A0A820ND70"/>
<sequence length="205" mass="23390">MFDFSSLLNVHARPFFPSSTYHLSPLTKRFFETALYRLVIWKCPIKVQNRIIPILTEWYSNSTLDSVLTQCENNPCPLSNQFIPLNVLTYNVQGWDTRALEVMDLIFKVDSQVCVFTEVGVLWNSFKVPHFTSFYQKGTNHSGGVMITIGKHLRATRIDTDIENTVIVDIHGLSEQIRIIVKGTILTGDFNATSDELGSRSTDRR</sequence>
<dbReference type="InterPro" id="IPR005135">
    <property type="entry name" value="Endo/exonuclease/phosphatase"/>
</dbReference>
<dbReference type="SUPFAM" id="SSF56219">
    <property type="entry name" value="DNase I-like"/>
    <property type="match status" value="1"/>
</dbReference>
<comment type="caution">
    <text evidence="2">The sequence shown here is derived from an EMBL/GenBank/DDBJ whole genome shotgun (WGS) entry which is preliminary data.</text>
</comment>
<feature type="domain" description="Endonuclease/exonuclease/phosphatase" evidence="1">
    <location>
        <begin position="88"/>
        <end position="203"/>
    </location>
</feature>
<protein>
    <recommendedName>
        <fullName evidence="1">Endonuclease/exonuclease/phosphatase domain-containing protein</fullName>
    </recommendedName>
</protein>
<proteinExistence type="predicted"/>
<evidence type="ECO:0000313" key="2">
    <source>
        <dbReference type="EMBL" id="CAF4388838.1"/>
    </source>
</evidence>
<dbReference type="Pfam" id="PF03372">
    <property type="entry name" value="Exo_endo_phos"/>
    <property type="match status" value="1"/>
</dbReference>
<accession>A0A820ND70</accession>
<evidence type="ECO:0000313" key="3">
    <source>
        <dbReference type="Proteomes" id="UP000663842"/>
    </source>
</evidence>
<evidence type="ECO:0000259" key="1">
    <source>
        <dbReference type="Pfam" id="PF03372"/>
    </source>
</evidence>
<name>A0A820ND70_9BILA</name>
<dbReference type="InterPro" id="IPR036691">
    <property type="entry name" value="Endo/exonu/phosph_ase_sf"/>
</dbReference>